<protein>
    <submittedName>
        <fullName evidence="1">Uncharacterized protein</fullName>
    </submittedName>
</protein>
<evidence type="ECO:0000313" key="1">
    <source>
        <dbReference type="EMBL" id="KAI9911211.1"/>
    </source>
</evidence>
<dbReference type="Proteomes" id="UP001163321">
    <property type="component" value="Chromosome 5"/>
</dbReference>
<keyword evidence="2" id="KW-1185">Reference proteome</keyword>
<reference evidence="1 2" key="1">
    <citation type="journal article" date="2022" name="bioRxiv">
        <title>The genome of the oomycete Peronosclerospora sorghi, a cosmopolitan pathogen of maize and sorghum, is inflated with dispersed pseudogenes.</title>
        <authorList>
            <person name="Fletcher K."/>
            <person name="Martin F."/>
            <person name="Isakeit T."/>
            <person name="Cavanaugh K."/>
            <person name="Magill C."/>
            <person name="Michelmore R."/>
        </authorList>
    </citation>
    <scope>NUCLEOTIDE SEQUENCE [LARGE SCALE GENOMIC DNA]</scope>
    <source>
        <strain evidence="1">P6</strain>
    </source>
</reference>
<evidence type="ECO:0000313" key="2">
    <source>
        <dbReference type="Proteomes" id="UP001163321"/>
    </source>
</evidence>
<gene>
    <name evidence="1" type="ORF">PsorP6_008725</name>
</gene>
<organism evidence="1 2">
    <name type="scientific">Peronosclerospora sorghi</name>
    <dbReference type="NCBI Taxonomy" id="230839"/>
    <lineage>
        <taxon>Eukaryota</taxon>
        <taxon>Sar</taxon>
        <taxon>Stramenopiles</taxon>
        <taxon>Oomycota</taxon>
        <taxon>Peronosporomycetes</taxon>
        <taxon>Peronosporales</taxon>
        <taxon>Peronosporaceae</taxon>
        <taxon>Peronosclerospora</taxon>
    </lineage>
</organism>
<dbReference type="EMBL" id="CM047584">
    <property type="protein sequence ID" value="KAI9911211.1"/>
    <property type="molecule type" value="Genomic_DNA"/>
</dbReference>
<accession>A0ACC0W0H1</accession>
<sequence>MLKRMVKLKPELLILGFNGDIQIPLSSLDWRIIELSIKLVLEVFSRAERFMESEKRVTISLVPTALRSIRHSISDAIGKPTDTTTAATSKEQADSSAEGYEERRARQIVLEGIQILFEDFEQRWG</sequence>
<name>A0ACC0W0H1_9STRA</name>
<proteinExistence type="predicted"/>
<comment type="caution">
    <text evidence="1">The sequence shown here is derived from an EMBL/GenBank/DDBJ whole genome shotgun (WGS) entry which is preliminary data.</text>
</comment>